<dbReference type="EMBL" id="JBEOZM010000061">
    <property type="protein sequence ID" value="MER6274550.1"/>
    <property type="molecule type" value="Genomic_DNA"/>
</dbReference>
<dbReference type="PANTHER" id="PTHR43133:SF51">
    <property type="entry name" value="RNA POLYMERASE SIGMA FACTOR"/>
    <property type="match status" value="1"/>
</dbReference>
<dbReference type="RefSeq" id="WP_351962760.1">
    <property type="nucleotide sequence ID" value="NZ_JBEOZM010000061.1"/>
</dbReference>
<keyword evidence="2" id="KW-0805">Transcription regulation</keyword>
<evidence type="ECO:0000256" key="1">
    <source>
        <dbReference type="ARBA" id="ARBA00010641"/>
    </source>
</evidence>
<dbReference type="Gene3D" id="1.10.10.10">
    <property type="entry name" value="Winged helix-like DNA-binding domain superfamily/Winged helix DNA-binding domain"/>
    <property type="match status" value="1"/>
</dbReference>
<protein>
    <submittedName>
        <fullName evidence="5">Sigma-70 family RNA polymerase sigma factor</fullName>
    </submittedName>
</protein>
<keyword evidence="4" id="KW-0804">Transcription</keyword>
<keyword evidence="3" id="KW-0731">Sigma factor</keyword>
<dbReference type="PANTHER" id="PTHR43133">
    <property type="entry name" value="RNA POLYMERASE ECF-TYPE SIGMA FACTO"/>
    <property type="match status" value="1"/>
</dbReference>
<reference evidence="5 6" key="1">
    <citation type="submission" date="2024-06" db="EMBL/GenBank/DDBJ databases">
        <title>The Natural Products Discovery Center: Release of the First 8490 Sequenced Strains for Exploring Actinobacteria Biosynthetic Diversity.</title>
        <authorList>
            <person name="Kalkreuter E."/>
            <person name="Kautsar S.A."/>
            <person name="Yang D."/>
            <person name="Bader C.D."/>
            <person name="Teijaro C.N."/>
            <person name="Fluegel L."/>
            <person name="Davis C.M."/>
            <person name="Simpson J.R."/>
            <person name="Lauterbach L."/>
            <person name="Steele A.D."/>
            <person name="Gui C."/>
            <person name="Meng S."/>
            <person name="Li G."/>
            <person name="Viehrig K."/>
            <person name="Ye F."/>
            <person name="Su P."/>
            <person name="Kiefer A.F."/>
            <person name="Nichols A."/>
            <person name="Cepeda A.J."/>
            <person name="Yan W."/>
            <person name="Fan B."/>
            <person name="Jiang Y."/>
            <person name="Adhikari A."/>
            <person name="Zheng C.-J."/>
            <person name="Schuster L."/>
            <person name="Cowan T.M."/>
            <person name="Smanski M.J."/>
            <person name="Chevrette M.G."/>
            <person name="De Carvalho L.P.S."/>
            <person name="Shen B."/>
        </authorList>
    </citation>
    <scope>NUCLEOTIDE SEQUENCE [LARGE SCALE GENOMIC DNA]</scope>
    <source>
        <strain evidence="5 6">NPDC001694</strain>
    </source>
</reference>
<organism evidence="5 6">
    <name type="scientific">Streptomyces sp. 900105755</name>
    <dbReference type="NCBI Taxonomy" id="3154389"/>
    <lineage>
        <taxon>Bacteria</taxon>
        <taxon>Bacillati</taxon>
        <taxon>Actinomycetota</taxon>
        <taxon>Actinomycetes</taxon>
        <taxon>Kitasatosporales</taxon>
        <taxon>Streptomycetaceae</taxon>
        <taxon>Streptomyces</taxon>
    </lineage>
</organism>
<evidence type="ECO:0000313" key="6">
    <source>
        <dbReference type="Proteomes" id="UP001490365"/>
    </source>
</evidence>
<evidence type="ECO:0000256" key="2">
    <source>
        <dbReference type="ARBA" id="ARBA00023015"/>
    </source>
</evidence>
<dbReference type="InterPro" id="IPR036388">
    <property type="entry name" value="WH-like_DNA-bd_sf"/>
</dbReference>
<dbReference type="Gene3D" id="1.10.1740.10">
    <property type="match status" value="1"/>
</dbReference>
<evidence type="ECO:0000256" key="4">
    <source>
        <dbReference type="ARBA" id="ARBA00023163"/>
    </source>
</evidence>
<dbReference type="SUPFAM" id="SSF88659">
    <property type="entry name" value="Sigma3 and sigma4 domains of RNA polymerase sigma factors"/>
    <property type="match status" value="1"/>
</dbReference>
<comment type="similarity">
    <text evidence="1">Belongs to the sigma-70 factor family. ECF subfamily.</text>
</comment>
<gene>
    <name evidence="5" type="ORF">ABT211_46180</name>
</gene>
<proteinExistence type="inferred from homology"/>
<sequence>MTASMGPEAVRELTDDELLDVLEAQPRPDLNSRRMVYGEIARRHRATVERFVSASVDHHDAPDIAQQTFIDAFAYLEKNVSLAPPRRLRGWLVQCARRRILKYRERNGRVRPGLTDDMVSEAKDAERPVVAGHDPIRLEMTRRLLTEVHESLDTDEQRLYSLRILKGLSSKDAAARLEEPFGAVKGRCTRLQTTVAERFHVLLLIRGGRKGCPTLDALLTDYEAQHGRGLTKELTKLVTKHYETCAKCGNCGVCRTTRQQLIWDAAPVAIPVILAGAFAESIERAVRTAGDMTPTAFAEQAAPAPVVSVPSSPPRTARRGLGRRARVTALAAAVAAVIAAVAIATRPHHAAGAGPVDAANLTRQQQAARAISQAMVSRSVTAFDIEARNLGDPNEFHGQGRISMSPHDTNAATHVLYEPGEDPWFPQTSW</sequence>
<evidence type="ECO:0000256" key="3">
    <source>
        <dbReference type="ARBA" id="ARBA00023082"/>
    </source>
</evidence>
<keyword evidence="6" id="KW-1185">Reference proteome</keyword>
<dbReference type="Proteomes" id="UP001490365">
    <property type="component" value="Unassembled WGS sequence"/>
</dbReference>
<dbReference type="InterPro" id="IPR039425">
    <property type="entry name" value="RNA_pol_sigma-70-like"/>
</dbReference>
<accession>A0ABV1TWX4</accession>
<name>A0ABV1TWX4_9ACTN</name>
<comment type="caution">
    <text evidence="5">The sequence shown here is derived from an EMBL/GenBank/DDBJ whole genome shotgun (WGS) entry which is preliminary data.</text>
</comment>
<dbReference type="InterPro" id="IPR013324">
    <property type="entry name" value="RNA_pol_sigma_r3/r4-like"/>
</dbReference>
<dbReference type="InterPro" id="IPR013325">
    <property type="entry name" value="RNA_pol_sigma_r2"/>
</dbReference>
<evidence type="ECO:0000313" key="5">
    <source>
        <dbReference type="EMBL" id="MER6274550.1"/>
    </source>
</evidence>
<dbReference type="SUPFAM" id="SSF88946">
    <property type="entry name" value="Sigma2 domain of RNA polymerase sigma factors"/>
    <property type="match status" value="1"/>
</dbReference>